<dbReference type="SUPFAM" id="SSF53383">
    <property type="entry name" value="PLP-dependent transferases"/>
    <property type="match status" value="1"/>
</dbReference>
<evidence type="ECO:0000256" key="3">
    <source>
        <dbReference type="ARBA" id="ARBA00013049"/>
    </source>
</evidence>
<feature type="domain" description="Aminotransferase class V" evidence="9">
    <location>
        <begin position="78"/>
        <end position="335"/>
    </location>
</feature>
<comment type="similarity">
    <text evidence="2">Belongs to the class-V pyridoxal-phosphate-dependent aminotransferase family.</text>
</comment>
<dbReference type="GO" id="GO:0019265">
    <property type="term" value="P:glycine biosynthetic process, by transamination of glyoxylate"/>
    <property type="evidence" value="ECO:0007669"/>
    <property type="project" value="TreeGrafter"/>
</dbReference>
<evidence type="ECO:0000256" key="4">
    <source>
        <dbReference type="ARBA" id="ARBA00022576"/>
    </source>
</evidence>
<proteinExistence type="inferred from homology"/>
<dbReference type="PANTHER" id="PTHR21152">
    <property type="entry name" value="AMINOTRANSFERASE CLASS V"/>
    <property type="match status" value="1"/>
</dbReference>
<reference evidence="10" key="1">
    <citation type="submission" date="2021-12" db="EMBL/GenBank/DDBJ databases">
        <title>Prjna785345.</title>
        <authorList>
            <person name="Rujirawat T."/>
            <person name="Krajaejun T."/>
        </authorList>
    </citation>
    <scope>NUCLEOTIDE SEQUENCE</scope>
    <source>
        <strain evidence="10">Pi057C3</strain>
    </source>
</reference>
<dbReference type="EMBL" id="JAKCXM010000426">
    <property type="protein sequence ID" value="KAJ0394216.1"/>
    <property type="molecule type" value="Genomic_DNA"/>
</dbReference>
<keyword evidence="4" id="KW-0032">Aminotransferase</keyword>
<evidence type="ECO:0000313" key="10">
    <source>
        <dbReference type="EMBL" id="KAJ0394216.1"/>
    </source>
</evidence>
<dbReference type="InterPro" id="IPR000192">
    <property type="entry name" value="Aminotrans_V_dom"/>
</dbReference>
<dbReference type="InterPro" id="IPR015424">
    <property type="entry name" value="PyrdxlP-dep_Trfase"/>
</dbReference>
<evidence type="ECO:0000256" key="5">
    <source>
        <dbReference type="ARBA" id="ARBA00022679"/>
    </source>
</evidence>
<name>A0AAD5LBI1_PYTIN</name>
<protein>
    <recommendedName>
        <fullName evidence="3">alanine--glyoxylate transaminase</fullName>
        <ecNumber evidence="3">2.6.1.44</ecNumber>
    </recommendedName>
</protein>
<organism evidence="10 11">
    <name type="scientific">Pythium insidiosum</name>
    <name type="common">Pythiosis disease agent</name>
    <dbReference type="NCBI Taxonomy" id="114742"/>
    <lineage>
        <taxon>Eukaryota</taxon>
        <taxon>Sar</taxon>
        <taxon>Stramenopiles</taxon>
        <taxon>Oomycota</taxon>
        <taxon>Peronosporomycetes</taxon>
        <taxon>Pythiales</taxon>
        <taxon>Pythiaceae</taxon>
        <taxon>Pythium</taxon>
    </lineage>
</organism>
<dbReference type="InterPro" id="IPR015422">
    <property type="entry name" value="PyrdxlP-dep_Trfase_small"/>
</dbReference>
<evidence type="ECO:0000256" key="7">
    <source>
        <dbReference type="PIRSR" id="PIRSR000524-1"/>
    </source>
</evidence>
<dbReference type="AlphaFoldDB" id="A0AAD5LBI1"/>
<dbReference type="Proteomes" id="UP001209570">
    <property type="component" value="Unassembled WGS sequence"/>
</dbReference>
<gene>
    <name evidence="10" type="ORF">P43SY_001031</name>
</gene>
<keyword evidence="6 8" id="KW-0663">Pyridoxal phosphate</keyword>
<dbReference type="GO" id="GO:0004760">
    <property type="term" value="F:L-serine-pyruvate transaminase activity"/>
    <property type="evidence" value="ECO:0007669"/>
    <property type="project" value="TreeGrafter"/>
</dbReference>
<dbReference type="InterPro" id="IPR015421">
    <property type="entry name" value="PyrdxlP-dep_Trfase_major"/>
</dbReference>
<dbReference type="GO" id="GO:0005777">
    <property type="term" value="C:peroxisome"/>
    <property type="evidence" value="ECO:0007669"/>
    <property type="project" value="TreeGrafter"/>
</dbReference>
<comment type="cofactor">
    <cofactor evidence="1 8">
        <name>pyridoxal 5'-phosphate</name>
        <dbReference type="ChEBI" id="CHEBI:597326"/>
    </cofactor>
</comment>
<evidence type="ECO:0000313" key="11">
    <source>
        <dbReference type="Proteomes" id="UP001209570"/>
    </source>
</evidence>
<dbReference type="PIRSF" id="PIRSF000524">
    <property type="entry name" value="SPT"/>
    <property type="match status" value="1"/>
</dbReference>
<accession>A0AAD5LBI1</accession>
<feature type="binding site" evidence="7">
    <location>
        <position position="348"/>
    </location>
    <ligand>
        <name>substrate</name>
    </ligand>
</feature>
<evidence type="ECO:0000256" key="6">
    <source>
        <dbReference type="ARBA" id="ARBA00022898"/>
    </source>
</evidence>
<dbReference type="GO" id="GO:0008453">
    <property type="term" value="F:alanine-glyoxylate transaminase activity"/>
    <property type="evidence" value="ECO:0007669"/>
    <property type="project" value="UniProtKB-EC"/>
</dbReference>
<dbReference type="Pfam" id="PF00266">
    <property type="entry name" value="Aminotran_5"/>
    <property type="match status" value="1"/>
</dbReference>
<dbReference type="Gene3D" id="3.40.640.10">
    <property type="entry name" value="Type I PLP-dependent aspartate aminotransferase-like (Major domain)"/>
    <property type="match status" value="1"/>
</dbReference>
<dbReference type="EC" id="2.6.1.44" evidence="3"/>
<dbReference type="InterPro" id="IPR024169">
    <property type="entry name" value="SP_NH2Trfase/AEP_transaminase"/>
</dbReference>
<comment type="caution">
    <text evidence="10">The sequence shown here is derived from an EMBL/GenBank/DDBJ whole genome shotgun (WGS) entry which is preliminary data.</text>
</comment>
<evidence type="ECO:0000256" key="1">
    <source>
        <dbReference type="ARBA" id="ARBA00001933"/>
    </source>
</evidence>
<evidence type="ECO:0000256" key="2">
    <source>
        <dbReference type="ARBA" id="ARBA00009236"/>
    </source>
</evidence>
<dbReference type="Gene3D" id="3.90.1150.10">
    <property type="entry name" value="Aspartate Aminotransferase, domain 1"/>
    <property type="match status" value="1"/>
</dbReference>
<evidence type="ECO:0000256" key="8">
    <source>
        <dbReference type="PIRSR" id="PIRSR000524-50"/>
    </source>
</evidence>
<keyword evidence="5" id="KW-0808">Transferase</keyword>
<keyword evidence="11" id="KW-1185">Reference proteome</keyword>
<dbReference type="PANTHER" id="PTHR21152:SF24">
    <property type="entry name" value="ALANINE--GLYOXYLATE AMINOTRANSFERASE 1"/>
    <property type="match status" value="1"/>
</dbReference>
<evidence type="ECO:0000259" key="9">
    <source>
        <dbReference type="Pfam" id="PF00266"/>
    </source>
</evidence>
<sequence>MTQPVETHARPPPCGLIPGPTTMKENVLRAQSEALGSPDTDDAFWGDYLALEHSLQTLLRTQNSIAIQSGEGMVALWGAMRSTIQPGDAVVCGVNGVFGDGFAAMAKAMGAVVHVVEGTWTKPLDVQALISAIKQHDPKLVTMVHCETPSGLLNSLDGVGDAIAQHTTDGLFLVDFVSSACGAPLDVDALKIDLGLLAPQKVLSGPPSLGITTVSEKAWKRINAVGYAGYDALQPFHRVAEKEPRLMPYTHNWHAVRATLTACKNLLDAGGIDASIKHHAEVAAYCRDLVRRELGLKVYCEVEDAAAPTVTAVELPSNVSWKDFDRELRAQNVQLGGSYGPLYGKIFRLGHMGSQADKQLIDRAVHAIAAALQKLA</sequence>
<feature type="modified residue" description="N6-(pyridoxal phosphate)lysine" evidence="8">
    <location>
        <position position="201"/>
    </location>
</feature>